<evidence type="ECO:0000256" key="1">
    <source>
        <dbReference type="SAM" id="MobiDB-lite"/>
    </source>
</evidence>
<name>A0A1V3IEV1_9PAST</name>
<dbReference type="STRING" id="1908260.BKK50_10735"/>
<keyword evidence="4" id="KW-1185">Reference proteome</keyword>
<keyword evidence="2" id="KW-0812">Transmembrane</keyword>
<protein>
    <submittedName>
        <fullName evidence="3">Uncharacterized protein</fullName>
    </submittedName>
</protein>
<keyword evidence="2" id="KW-1133">Transmembrane helix</keyword>
<feature type="transmembrane region" description="Helical" evidence="2">
    <location>
        <begin position="107"/>
        <end position="132"/>
    </location>
</feature>
<evidence type="ECO:0000313" key="4">
    <source>
        <dbReference type="Proteomes" id="UP000189433"/>
    </source>
</evidence>
<dbReference type="RefSeq" id="WP_077417983.1">
    <property type="nucleotide sequence ID" value="NZ_MLHI01000091.1"/>
</dbReference>
<gene>
    <name evidence="3" type="ORF">BKK50_10735</name>
</gene>
<proteinExistence type="predicted"/>
<keyword evidence="2" id="KW-0472">Membrane</keyword>
<feature type="compositionally biased region" description="Basic and acidic residues" evidence="1">
    <location>
        <begin position="158"/>
        <end position="167"/>
    </location>
</feature>
<sequence length="167" mass="19005">MGKINNNLKANSRKLLTSIILIFGGIALLYFSNDDAYITSVFPSEYIKHTNISFILLGITQLFLCFFSKDKSDNKILSLIEIFYSPILFTGITFGVNVLVFRFIPNGYLSCISGWVLSALILFTSSFLHYWLFKFITKDLQSDKDDGIDNNQGIDNKNSQEKEIETQ</sequence>
<feature type="transmembrane region" description="Helical" evidence="2">
    <location>
        <begin position="12"/>
        <end position="31"/>
    </location>
</feature>
<evidence type="ECO:0000256" key="2">
    <source>
        <dbReference type="SAM" id="Phobius"/>
    </source>
</evidence>
<dbReference type="Proteomes" id="UP000189433">
    <property type="component" value="Unassembled WGS sequence"/>
</dbReference>
<feature type="transmembrane region" description="Helical" evidence="2">
    <location>
        <begin position="51"/>
        <end position="67"/>
    </location>
</feature>
<dbReference type="AlphaFoldDB" id="A0A1V3IEV1"/>
<feature type="region of interest" description="Disordered" evidence="1">
    <location>
        <begin position="147"/>
        <end position="167"/>
    </location>
</feature>
<evidence type="ECO:0000313" key="3">
    <source>
        <dbReference type="EMBL" id="OOF39264.1"/>
    </source>
</evidence>
<organism evidence="3 4">
    <name type="scientific">Rodentibacter rarus</name>
    <dbReference type="NCBI Taxonomy" id="1908260"/>
    <lineage>
        <taxon>Bacteria</taxon>
        <taxon>Pseudomonadati</taxon>
        <taxon>Pseudomonadota</taxon>
        <taxon>Gammaproteobacteria</taxon>
        <taxon>Pasteurellales</taxon>
        <taxon>Pasteurellaceae</taxon>
        <taxon>Rodentibacter</taxon>
    </lineage>
</organism>
<feature type="transmembrane region" description="Helical" evidence="2">
    <location>
        <begin position="79"/>
        <end position="101"/>
    </location>
</feature>
<comment type="caution">
    <text evidence="3">The sequence shown here is derived from an EMBL/GenBank/DDBJ whole genome shotgun (WGS) entry which is preliminary data.</text>
</comment>
<dbReference type="EMBL" id="MLHJ01000127">
    <property type="protein sequence ID" value="OOF39264.1"/>
    <property type="molecule type" value="Genomic_DNA"/>
</dbReference>
<accession>A0A1V3IEV1</accession>
<reference evidence="3 4" key="1">
    <citation type="submission" date="2016-10" db="EMBL/GenBank/DDBJ databases">
        <title>Rodentibacter gen. nov. and new species.</title>
        <authorList>
            <person name="Christensen H."/>
        </authorList>
    </citation>
    <scope>NUCLEOTIDE SEQUENCE [LARGE SCALE GENOMIC DNA]</scope>
    <source>
        <strain evidence="3 4">CCUG17206</strain>
    </source>
</reference>